<gene>
    <name evidence="2" type="ORF">ACFPP9_07725</name>
</gene>
<feature type="signal peptide" evidence="1">
    <location>
        <begin position="1"/>
        <end position="22"/>
    </location>
</feature>
<protein>
    <submittedName>
        <fullName evidence="2">Uncharacterized protein</fullName>
    </submittedName>
</protein>
<reference evidence="3" key="1">
    <citation type="journal article" date="2019" name="Int. J. Syst. Evol. Microbiol.">
        <title>The Global Catalogue of Microorganisms (GCM) 10K type strain sequencing project: providing services to taxonomists for standard genome sequencing and annotation.</title>
        <authorList>
            <consortium name="The Broad Institute Genomics Platform"/>
            <consortium name="The Broad Institute Genome Sequencing Center for Infectious Disease"/>
            <person name="Wu L."/>
            <person name="Ma J."/>
        </authorList>
    </citation>
    <scope>NUCLEOTIDE SEQUENCE [LARGE SCALE GENOMIC DNA]</scope>
    <source>
        <strain evidence="3">KACC 12633</strain>
    </source>
</reference>
<name>A0ABW0PSY6_9HYPH</name>
<proteinExistence type="predicted"/>
<feature type="chain" id="PRO_5047107479" evidence="1">
    <location>
        <begin position="23"/>
        <end position="148"/>
    </location>
</feature>
<accession>A0ABW0PSY6</accession>
<sequence length="148" mass="15945">MIVRSLLAACLLSVAMAAPLRADPVADSVTALSPAIQDVRVLGTWEKDGQKGAYRIIVARSGPEPTARIFVQWLARGSDGTAQVLRSVDIKEMIELKRNVGNLVAEADPDGLSIFLEMIDPTAPNAAKESYELFIGDDETYRFGPASN</sequence>
<organism evidence="2 3">
    <name type="scientific">Kaistia terrae</name>
    <dbReference type="NCBI Taxonomy" id="537017"/>
    <lineage>
        <taxon>Bacteria</taxon>
        <taxon>Pseudomonadati</taxon>
        <taxon>Pseudomonadota</taxon>
        <taxon>Alphaproteobacteria</taxon>
        <taxon>Hyphomicrobiales</taxon>
        <taxon>Kaistiaceae</taxon>
        <taxon>Kaistia</taxon>
    </lineage>
</organism>
<evidence type="ECO:0000256" key="1">
    <source>
        <dbReference type="SAM" id="SignalP"/>
    </source>
</evidence>
<dbReference type="Proteomes" id="UP001596150">
    <property type="component" value="Unassembled WGS sequence"/>
</dbReference>
<dbReference type="EMBL" id="JBHSML010000003">
    <property type="protein sequence ID" value="MFC5515655.1"/>
    <property type="molecule type" value="Genomic_DNA"/>
</dbReference>
<keyword evidence="3" id="KW-1185">Reference proteome</keyword>
<dbReference type="RefSeq" id="WP_266342109.1">
    <property type="nucleotide sequence ID" value="NZ_JAPKNH010000001.1"/>
</dbReference>
<comment type="caution">
    <text evidence="2">The sequence shown here is derived from an EMBL/GenBank/DDBJ whole genome shotgun (WGS) entry which is preliminary data.</text>
</comment>
<evidence type="ECO:0000313" key="2">
    <source>
        <dbReference type="EMBL" id="MFC5515655.1"/>
    </source>
</evidence>
<keyword evidence="1" id="KW-0732">Signal</keyword>
<evidence type="ECO:0000313" key="3">
    <source>
        <dbReference type="Proteomes" id="UP001596150"/>
    </source>
</evidence>